<protein>
    <submittedName>
        <fullName evidence="1">Thymidylate kinase</fullName>
        <ecNumber evidence="1">2.7.4.9</ecNumber>
    </submittedName>
</protein>
<evidence type="ECO:0000313" key="1">
    <source>
        <dbReference type="EMBL" id="KAA6303774.1"/>
    </source>
</evidence>
<reference evidence="1 2" key="1">
    <citation type="submission" date="2019-03" db="EMBL/GenBank/DDBJ databases">
        <title>Single cell metagenomics reveals metabolic interactions within the superorganism composed of flagellate Streblomastix strix and complex community of Bacteroidetes bacteria on its surface.</title>
        <authorList>
            <person name="Treitli S.C."/>
            <person name="Kolisko M."/>
            <person name="Husnik F."/>
            <person name="Keeling P."/>
            <person name="Hampl V."/>
        </authorList>
    </citation>
    <scope>NUCLEOTIDE SEQUENCE [LARGE SCALE GENOMIC DNA]</scope>
    <source>
        <strain evidence="1">St1</strain>
    </source>
</reference>
<keyword evidence="1" id="KW-0808">Transferase</keyword>
<dbReference type="EMBL" id="SNRX01000001">
    <property type="protein sequence ID" value="KAA6303774.1"/>
    <property type="molecule type" value="Genomic_DNA"/>
</dbReference>
<evidence type="ECO:0000313" key="2">
    <source>
        <dbReference type="Proteomes" id="UP000324575"/>
    </source>
</evidence>
<dbReference type="InterPro" id="IPR027417">
    <property type="entry name" value="P-loop_NTPase"/>
</dbReference>
<dbReference type="GO" id="GO:0004798">
    <property type="term" value="F:dTMP kinase activity"/>
    <property type="evidence" value="ECO:0007669"/>
    <property type="project" value="UniProtKB-EC"/>
</dbReference>
<dbReference type="Gene3D" id="3.40.50.300">
    <property type="entry name" value="P-loop containing nucleotide triphosphate hydrolases"/>
    <property type="match status" value="1"/>
</dbReference>
<organism evidence="1 2">
    <name type="scientific">Candidatus Ordinivivax streblomastigis</name>
    <dbReference type="NCBI Taxonomy" id="2540710"/>
    <lineage>
        <taxon>Bacteria</taxon>
        <taxon>Pseudomonadati</taxon>
        <taxon>Bacteroidota</taxon>
        <taxon>Bacteroidia</taxon>
        <taxon>Bacteroidales</taxon>
        <taxon>Candidatus Ordinivivax</taxon>
    </lineage>
</organism>
<dbReference type="EC" id="2.7.4.9" evidence="1"/>
<gene>
    <name evidence="1" type="ORF">EZS26_000325</name>
</gene>
<dbReference type="AlphaFoldDB" id="A0A5M8P5Z3"/>
<dbReference type="Proteomes" id="UP000324575">
    <property type="component" value="Unassembled WGS sequence"/>
</dbReference>
<keyword evidence="1" id="KW-0418">Kinase</keyword>
<accession>A0A5M8P5Z3</accession>
<proteinExistence type="predicted"/>
<comment type="caution">
    <text evidence="1">The sequence shown here is derived from an EMBL/GenBank/DDBJ whole genome shotgun (WGS) entry which is preliminary data.</text>
</comment>
<dbReference type="SUPFAM" id="SSF52540">
    <property type="entry name" value="P-loop containing nucleoside triphosphate hydrolases"/>
    <property type="match status" value="1"/>
</dbReference>
<sequence>MWNTISANIFSELIKKFKEKGIRYFILRNYEGLPEFNNSKDVDIIIEPGSYEKAFRLLYEILEHFEISHCHVVRYERVRCWYGIDYIKNFSIHIDLIEGYLSKGFEMFSFELLYQNTEEYNDFTVLYKPFDAIMLLYYKIIGAQGLKDIYVNKISSVYKTEKSLIDEILKETLGSRCSFIVSEALQNENYPKIIENAAAISKASKKIAFFHRPMSTIYNVCLFLIEKFYRIVWCPRKYQNFIAVEGADGTGKSTFIDGLNQAIIHYYVADETKCHIYHFRPTFLPNLGAVAEKANIKEQDKDFTNPHRAKPVGFFYSLIRMSYYWLDYLIGVPALLRKDVQFDKFTIYDRYIYDFLIDPKRARINLPYWLRKIFTKLVVQPRIVFVLLTDAETIYKRKQELTIKEINRQLGEFLKLAKSDKRFVVIDASLPPQEMVNQAIKVIIDRFTTKLN</sequence>
<name>A0A5M8P5Z3_9BACT</name>